<gene>
    <name evidence="2" type="ORF">OM075_10380</name>
</gene>
<dbReference type="EMBL" id="JAPDPJ010000020">
    <property type="protein sequence ID" value="MCW3786875.1"/>
    <property type="molecule type" value="Genomic_DNA"/>
</dbReference>
<protein>
    <submittedName>
        <fullName evidence="2">Agmatine deiminase family protein</fullName>
    </submittedName>
</protein>
<dbReference type="RefSeq" id="WP_301190439.1">
    <property type="nucleotide sequence ID" value="NZ_JAPDPJ010000020.1"/>
</dbReference>
<dbReference type="AlphaFoldDB" id="A0AAE3M4W2"/>
<evidence type="ECO:0000256" key="1">
    <source>
        <dbReference type="ARBA" id="ARBA00022801"/>
    </source>
</evidence>
<accession>A0AAE3M4W2</accession>
<dbReference type="Gene3D" id="3.75.10.10">
    <property type="entry name" value="L-arginine/glycine Amidinotransferase, Chain A"/>
    <property type="match status" value="1"/>
</dbReference>
<evidence type="ECO:0000313" key="2">
    <source>
        <dbReference type="EMBL" id="MCW3786875.1"/>
    </source>
</evidence>
<sequence length="338" mass="37992">MVRFPAEWEEQSFVQYTFPHKNSDWAYMYAEVENCFVNIINTTAAFVPVLVICHSVDEVKALFNNETAFPIHFVQAESNDTWARDHGAITIYEDEKPVLLDFIFNGWGQKFEAGLDNQLNSRLAQTVLSGTKIKNLDFVLEGGSVESDGEGTLLTTTECLLSKYRNPDKSKRAISAFLKKQFGVSKILWLDHGYLAGDDTDSHIDTLARICNSNTIAYVKCDDETDEHYAALVDMEEQLQKFTNAKDEAYNLVALPWPDACFDEDGQRLPATYANFLIVNGAVLVPTYGVAQDEDALAVIQSIYPERKVVGVNCRPLIEQHGSLHCISMQYPKGVELH</sequence>
<dbReference type="GO" id="GO:0009446">
    <property type="term" value="P:putrescine biosynthetic process"/>
    <property type="evidence" value="ECO:0007669"/>
    <property type="project" value="InterPro"/>
</dbReference>
<comment type="caution">
    <text evidence="2">The sequence shown here is derived from an EMBL/GenBank/DDBJ whole genome shotgun (WGS) entry which is preliminary data.</text>
</comment>
<proteinExistence type="predicted"/>
<keyword evidence="3" id="KW-1185">Reference proteome</keyword>
<name>A0AAE3M4W2_9BACT</name>
<dbReference type="Pfam" id="PF04371">
    <property type="entry name" value="PAD_porph"/>
    <property type="match status" value="1"/>
</dbReference>
<dbReference type="GO" id="GO:0047632">
    <property type="term" value="F:agmatine deiminase activity"/>
    <property type="evidence" value="ECO:0007669"/>
    <property type="project" value="TreeGrafter"/>
</dbReference>
<dbReference type="GO" id="GO:0004668">
    <property type="term" value="F:protein-arginine deiminase activity"/>
    <property type="evidence" value="ECO:0007669"/>
    <property type="project" value="InterPro"/>
</dbReference>
<dbReference type="InterPro" id="IPR007466">
    <property type="entry name" value="Peptidyl-Arg-deiminase_porph"/>
</dbReference>
<organism evidence="2 3">
    <name type="scientific">Plebeiibacterium sediminum</name>
    <dbReference type="NCBI Taxonomy" id="2992112"/>
    <lineage>
        <taxon>Bacteria</taxon>
        <taxon>Pseudomonadati</taxon>
        <taxon>Bacteroidota</taxon>
        <taxon>Bacteroidia</taxon>
        <taxon>Marinilabiliales</taxon>
        <taxon>Marinilabiliaceae</taxon>
        <taxon>Plebeiibacterium</taxon>
    </lineage>
</organism>
<dbReference type="Proteomes" id="UP001209229">
    <property type="component" value="Unassembled WGS sequence"/>
</dbReference>
<evidence type="ECO:0000313" key="3">
    <source>
        <dbReference type="Proteomes" id="UP001209229"/>
    </source>
</evidence>
<reference evidence="2" key="1">
    <citation type="submission" date="2022-10" db="EMBL/GenBank/DDBJ databases">
        <authorList>
            <person name="Yu W.X."/>
        </authorList>
    </citation>
    <scope>NUCLEOTIDE SEQUENCE</scope>
    <source>
        <strain evidence="2">AAT</strain>
    </source>
</reference>
<dbReference type="PANTHER" id="PTHR31377:SF0">
    <property type="entry name" value="AGMATINE DEIMINASE-RELATED"/>
    <property type="match status" value="1"/>
</dbReference>
<keyword evidence="1" id="KW-0378">Hydrolase</keyword>
<dbReference type="PANTHER" id="PTHR31377">
    <property type="entry name" value="AGMATINE DEIMINASE-RELATED"/>
    <property type="match status" value="1"/>
</dbReference>
<dbReference type="SUPFAM" id="SSF55909">
    <property type="entry name" value="Pentein"/>
    <property type="match status" value="1"/>
</dbReference>